<accession>A0A423VNU4</accession>
<feature type="region of interest" description="Disordered" evidence="1">
    <location>
        <begin position="75"/>
        <end position="94"/>
    </location>
</feature>
<proteinExistence type="predicted"/>
<keyword evidence="3" id="KW-1185">Reference proteome</keyword>
<sequence length="94" mass="10223">MPDQNPETNRMDRGKSLTESEGWIKVSRDIDWQDLDEATPRANPNKLEATGDTQLKSTAVVSLFKEFCLKIINTSSSGVGRRAGGPGAGNSSRE</sequence>
<protein>
    <submittedName>
        <fullName evidence="2">Uncharacterized protein</fullName>
    </submittedName>
</protein>
<feature type="region of interest" description="Disordered" evidence="1">
    <location>
        <begin position="1"/>
        <end position="23"/>
    </location>
</feature>
<evidence type="ECO:0000256" key="1">
    <source>
        <dbReference type="SAM" id="MobiDB-lite"/>
    </source>
</evidence>
<reference evidence="2 3" key="1">
    <citation type="submission" date="2015-09" db="EMBL/GenBank/DDBJ databases">
        <title>Host preference determinants of Valsa canker pathogens revealed by comparative genomics.</title>
        <authorList>
            <person name="Yin Z."/>
            <person name="Huang L."/>
        </authorList>
    </citation>
    <scope>NUCLEOTIDE SEQUENCE [LARGE SCALE GENOMIC DNA]</scope>
    <source>
        <strain evidence="2 3">YSFL</strain>
    </source>
</reference>
<comment type="caution">
    <text evidence="2">The sequence shown here is derived from an EMBL/GenBank/DDBJ whole genome shotgun (WGS) entry which is preliminary data.</text>
</comment>
<dbReference type="EMBL" id="LJZO01000036">
    <property type="protein sequence ID" value="ROV92695.1"/>
    <property type="molecule type" value="Genomic_DNA"/>
</dbReference>
<evidence type="ECO:0000313" key="2">
    <source>
        <dbReference type="EMBL" id="ROV92695.1"/>
    </source>
</evidence>
<dbReference type="Proteomes" id="UP000284375">
    <property type="component" value="Unassembled WGS sequence"/>
</dbReference>
<gene>
    <name evidence="2" type="ORF">VSDG_06571</name>
</gene>
<name>A0A423VNU4_CYTCH</name>
<dbReference type="OrthoDB" id="5235080at2759"/>
<evidence type="ECO:0000313" key="3">
    <source>
        <dbReference type="Proteomes" id="UP000284375"/>
    </source>
</evidence>
<feature type="compositionally biased region" description="Basic and acidic residues" evidence="1">
    <location>
        <begin position="9"/>
        <end position="18"/>
    </location>
</feature>
<organism evidence="2 3">
    <name type="scientific">Cytospora chrysosperma</name>
    <name type="common">Cytospora canker fungus</name>
    <name type="synonym">Sphaeria chrysosperma</name>
    <dbReference type="NCBI Taxonomy" id="252740"/>
    <lineage>
        <taxon>Eukaryota</taxon>
        <taxon>Fungi</taxon>
        <taxon>Dikarya</taxon>
        <taxon>Ascomycota</taxon>
        <taxon>Pezizomycotina</taxon>
        <taxon>Sordariomycetes</taxon>
        <taxon>Sordariomycetidae</taxon>
        <taxon>Diaporthales</taxon>
        <taxon>Cytosporaceae</taxon>
        <taxon>Cytospora</taxon>
    </lineage>
</organism>
<dbReference type="AlphaFoldDB" id="A0A423VNU4"/>